<comment type="caution">
    <text evidence="5">The sequence shown here is derived from an EMBL/GenBank/DDBJ whole genome shotgun (WGS) entry which is preliminary data.</text>
</comment>
<accession>N1MSG6</accession>
<evidence type="ECO:0000313" key="6">
    <source>
        <dbReference type="Proteomes" id="UP000013201"/>
    </source>
</evidence>
<name>N1MSG6_9SPHN</name>
<dbReference type="AlphaFoldDB" id="N1MSG6"/>
<evidence type="ECO:0000313" key="5">
    <source>
        <dbReference type="EMBL" id="CCW19659.1"/>
    </source>
</evidence>
<dbReference type="SMART" id="SM00345">
    <property type="entry name" value="HTH_GNTR"/>
    <property type="match status" value="1"/>
</dbReference>
<dbReference type="PANTHER" id="PTHR43537:SF5">
    <property type="entry name" value="UXU OPERON TRANSCRIPTIONAL REGULATOR"/>
    <property type="match status" value="1"/>
</dbReference>
<reference evidence="5 6" key="1">
    <citation type="submission" date="2013-03" db="EMBL/GenBank/DDBJ databases">
        <authorList>
            <person name="Le V."/>
        </authorList>
    </citation>
    <scope>NUCLEOTIDE SEQUENCE [LARGE SCALE GENOMIC DNA]</scope>
    <source>
        <strain evidence="5 6">BiD32</strain>
    </source>
</reference>
<dbReference type="InterPro" id="IPR000524">
    <property type="entry name" value="Tscrpt_reg_HTH_GntR"/>
</dbReference>
<reference evidence="6" key="2">
    <citation type="submission" date="2013-04" db="EMBL/GenBank/DDBJ databases">
        <title>Bisphenol A degrading Sphingobium sp. strain BiD32.</title>
        <authorList>
            <person name="Nielsen J.L."/>
            <person name="Zhou N.A."/>
            <person name="Kjeldal H."/>
        </authorList>
    </citation>
    <scope>NUCLEOTIDE SEQUENCE [LARGE SCALE GENOMIC DNA]</scope>
    <source>
        <strain evidence="6">BiD32</strain>
    </source>
</reference>
<dbReference type="InterPro" id="IPR036388">
    <property type="entry name" value="WH-like_DNA-bd_sf"/>
</dbReference>
<dbReference type="Pfam" id="PF00392">
    <property type="entry name" value="GntR"/>
    <property type="match status" value="1"/>
</dbReference>
<dbReference type="OrthoDB" id="8479543at2"/>
<dbReference type="PROSITE" id="PS50949">
    <property type="entry name" value="HTH_GNTR"/>
    <property type="match status" value="1"/>
</dbReference>
<dbReference type="GO" id="GO:0003677">
    <property type="term" value="F:DNA binding"/>
    <property type="evidence" value="ECO:0007669"/>
    <property type="project" value="UniProtKB-KW"/>
</dbReference>
<dbReference type="SUPFAM" id="SSF46785">
    <property type="entry name" value="Winged helix' DNA-binding domain"/>
    <property type="match status" value="1"/>
</dbReference>
<organism evidence="5 6">
    <name type="scientific">Sphingobium indicum BiD32</name>
    <dbReference type="NCBI Taxonomy" id="1301087"/>
    <lineage>
        <taxon>Bacteria</taxon>
        <taxon>Pseudomonadati</taxon>
        <taxon>Pseudomonadota</taxon>
        <taxon>Alphaproteobacteria</taxon>
        <taxon>Sphingomonadales</taxon>
        <taxon>Sphingomonadaceae</taxon>
        <taxon>Sphingobium</taxon>
    </lineage>
</organism>
<keyword evidence="6" id="KW-1185">Reference proteome</keyword>
<proteinExistence type="predicted"/>
<keyword evidence="1" id="KW-0805">Transcription regulation</keyword>
<evidence type="ECO:0000256" key="2">
    <source>
        <dbReference type="ARBA" id="ARBA00023125"/>
    </source>
</evidence>
<dbReference type="GO" id="GO:0003700">
    <property type="term" value="F:DNA-binding transcription factor activity"/>
    <property type="evidence" value="ECO:0007669"/>
    <property type="project" value="InterPro"/>
</dbReference>
<keyword evidence="3" id="KW-0804">Transcription</keyword>
<dbReference type="Gene3D" id="1.10.10.10">
    <property type="entry name" value="Winged helix-like DNA-binding domain superfamily/Winged helix DNA-binding domain"/>
    <property type="match status" value="1"/>
</dbReference>
<feature type="domain" description="HTH gntR-type" evidence="4">
    <location>
        <begin position="5"/>
        <end position="72"/>
    </location>
</feature>
<dbReference type="RefSeq" id="WP_006964972.1">
    <property type="nucleotide sequence ID" value="NZ_CAVK010000217.1"/>
</dbReference>
<dbReference type="PANTHER" id="PTHR43537">
    <property type="entry name" value="TRANSCRIPTIONAL REGULATOR, GNTR FAMILY"/>
    <property type="match status" value="1"/>
</dbReference>
<sequence length="214" mass="23940">MSPEALTTERVYREIKGQLMTGTFRPGFQIIVHQLADKFGTSISPVRDALQRLVGEKLVQIYGKGGFVVPDIHIEQIYHLYAWQGDLLRLALAQWGLTTAQVGDVPDLEEPTGQVAGQFLADRAAELFARIGACSPNPEHLHAIIATGERLAIVRSHEIRLDRAEDELHTLWFVASSGDKNALKTALNRYHRRRLSNVRKLCEAANAIRNRQAL</sequence>
<gene>
    <name evidence="5" type="ORF">EBBID32_40280</name>
</gene>
<dbReference type="InterPro" id="IPR036390">
    <property type="entry name" value="WH_DNA-bd_sf"/>
</dbReference>
<evidence type="ECO:0000256" key="3">
    <source>
        <dbReference type="ARBA" id="ARBA00023163"/>
    </source>
</evidence>
<keyword evidence="2" id="KW-0238">DNA-binding</keyword>
<dbReference type="EMBL" id="CAVK010000217">
    <property type="protein sequence ID" value="CCW19659.1"/>
    <property type="molecule type" value="Genomic_DNA"/>
</dbReference>
<dbReference type="Proteomes" id="UP000013201">
    <property type="component" value="Unassembled WGS sequence"/>
</dbReference>
<protein>
    <submittedName>
        <fullName evidence="5">Regulatory protein GntR, HTH</fullName>
    </submittedName>
</protein>
<evidence type="ECO:0000256" key="1">
    <source>
        <dbReference type="ARBA" id="ARBA00023015"/>
    </source>
</evidence>
<evidence type="ECO:0000259" key="4">
    <source>
        <dbReference type="PROSITE" id="PS50949"/>
    </source>
</evidence>